<dbReference type="InterPro" id="IPR044730">
    <property type="entry name" value="RNase_H-like_dom_plant"/>
</dbReference>
<dbReference type="InterPro" id="IPR026960">
    <property type="entry name" value="RVT-Znf"/>
</dbReference>
<dbReference type="SUPFAM" id="SSF53098">
    <property type="entry name" value="Ribonuclease H-like"/>
    <property type="match status" value="1"/>
</dbReference>
<evidence type="ECO:0000313" key="3">
    <source>
        <dbReference type="EMBL" id="KAE8664866.1"/>
    </source>
</evidence>
<dbReference type="PANTHER" id="PTHR47723">
    <property type="entry name" value="OS05G0353850 PROTEIN"/>
    <property type="match status" value="1"/>
</dbReference>
<dbReference type="Pfam" id="PF13456">
    <property type="entry name" value="RVT_3"/>
    <property type="match status" value="1"/>
</dbReference>
<dbReference type="InterPro" id="IPR012337">
    <property type="entry name" value="RNaseH-like_sf"/>
</dbReference>
<protein>
    <submittedName>
        <fullName evidence="3">Uncharacterized protein</fullName>
    </submittedName>
</protein>
<evidence type="ECO:0000259" key="2">
    <source>
        <dbReference type="Pfam" id="PF13966"/>
    </source>
</evidence>
<dbReference type="CDD" id="cd06222">
    <property type="entry name" value="RNase_H_like"/>
    <property type="match status" value="1"/>
</dbReference>
<comment type="caution">
    <text evidence="3">The sequence shown here is derived from an EMBL/GenBank/DDBJ whole genome shotgun (WGS) entry which is preliminary data.</text>
</comment>
<proteinExistence type="predicted"/>
<dbReference type="InterPro" id="IPR002156">
    <property type="entry name" value="RNaseH_domain"/>
</dbReference>
<organism evidence="3 4">
    <name type="scientific">Hibiscus syriacus</name>
    <name type="common">Rose of Sharon</name>
    <dbReference type="NCBI Taxonomy" id="106335"/>
    <lineage>
        <taxon>Eukaryota</taxon>
        <taxon>Viridiplantae</taxon>
        <taxon>Streptophyta</taxon>
        <taxon>Embryophyta</taxon>
        <taxon>Tracheophyta</taxon>
        <taxon>Spermatophyta</taxon>
        <taxon>Magnoliopsida</taxon>
        <taxon>eudicotyledons</taxon>
        <taxon>Gunneridae</taxon>
        <taxon>Pentapetalae</taxon>
        <taxon>rosids</taxon>
        <taxon>malvids</taxon>
        <taxon>Malvales</taxon>
        <taxon>Malvaceae</taxon>
        <taxon>Malvoideae</taxon>
        <taxon>Hibiscus</taxon>
    </lineage>
</organism>
<dbReference type="InterPro" id="IPR053151">
    <property type="entry name" value="RNase_H-like"/>
</dbReference>
<feature type="domain" description="Reverse transcriptase zinc-binding" evidence="2">
    <location>
        <begin position="3"/>
        <end position="50"/>
    </location>
</feature>
<dbReference type="Proteomes" id="UP000436088">
    <property type="component" value="Unassembled WGS sequence"/>
</dbReference>
<reference evidence="3" key="1">
    <citation type="submission" date="2019-09" db="EMBL/GenBank/DDBJ databases">
        <title>Draft genome information of white flower Hibiscus syriacus.</title>
        <authorList>
            <person name="Kim Y.-M."/>
        </authorList>
    </citation>
    <scope>NUCLEOTIDE SEQUENCE [LARGE SCALE GENOMIC DNA]</scope>
    <source>
        <strain evidence="3">YM2019G1</strain>
    </source>
</reference>
<dbReference type="GO" id="GO:0004523">
    <property type="term" value="F:RNA-DNA hybrid ribonuclease activity"/>
    <property type="evidence" value="ECO:0007669"/>
    <property type="project" value="InterPro"/>
</dbReference>
<dbReference type="Gene3D" id="3.30.420.10">
    <property type="entry name" value="Ribonuclease H-like superfamily/Ribonuclease H"/>
    <property type="match status" value="1"/>
</dbReference>
<evidence type="ECO:0000259" key="1">
    <source>
        <dbReference type="Pfam" id="PF13456"/>
    </source>
</evidence>
<feature type="domain" description="RNase H type-1" evidence="1">
    <location>
        <begin position="162"/>
        <end position="278"/>
    </location>
</feature>
<dbReference type="EMBL" id="VEPZ02001641">
    <property type="protein sequence ID" value="KAE8664866.1"/>
    <property type="molecule type" value="Genomic_DNA"/>
</dbReference>
<dbReference type="InterPro" id="IPR036397">
    <property type="entry name" value="RNaseH_sf"/>
</dbReference>
<dbReference type="PANTHER" id="PTHR47723:SF13">
    <property type="entry name" value="PUTATIVE-RELATED"/>
    <property type="match status" value="1"/>
</dbReference>
<sequence>MQHKETVWKNIWHLSVPKRIHCFLWLSIRDRILSNGNHCKRRISHDPTCTTTIYILRDLDIPWFFNVHVDVWISRNLEITGCHPSLDTSWNTLFAYALWHTWKSRNNLIFNGIRGNANSILHQSLHLGKHSTHHQLTSNSNSTIRDAEIQWWPAPEDWTSINTDGAVSSSGLATIGGVIQDHLGSFLARFNKHIGVASILSAELWGVYEGLKIAWFYWFEMVQIQVYSSNAYHLPKEGSPKNHYALIQEITALVKQAWFIDFKLIKREANMVADSLAKLENKTAGQLNLFESPPRQNEELLRHDIYGPTYVRGLVLNYILI</sequence>
<dbReference type="Pfam" id="PF13966">
    <property type="entry name" value="zf-RVT"/>
    <property type="match status" value="1"/>
</dbReference>
<evidence type="ECO:0000313" key="4">
    <source>
        <dbReference type="Proteomes" id="UP000436088"/>
    </source>
</evidence>
<keyword evidence="4" id="KW-1185">Reference proteome</keyword>
<gene>
    <name evidence="3" type="ORF">F3Y22_tig00112738pilonHSYRG00726</name>
</gene>
<accession>A0A6A2XS87</accession>
<dbReference type="GO" id="GO:0003676">
    <property type="term" value="F:nucleic acid binding"/>
    <property type="evidence" value="ECO:0007669"/>
    <property type="project" value="InterPro"/>
</dbReference>
<dbReference type="AlphaFoldDB" id="A0A6A2XS87"/>
<name>A0A6A2XS87_HIBSY</name>